<dbReference type="Proteomes" id="UP000467252">
    <property type="component" value="Chromosome"/>
</dbReference>
<feature type="domain" description="RCK N-terminal" evidence="1">
    <location>
        <begin position="2"/>
        <end position="51"/>
    </location>
</feature>
<proteinExistence type="predicted"/>
<organism evidence="2 3">
    <name type="scientific">Mycolicibacterium pulveris</name>
    <name type="common">Mycobacterium pulveris</name>
    <dbReference type="NCBI Taxonomy" id="36813"/>
    <lineage>
        <taxon>Bacteria</taxon>
        <taxon>Bacillati</taxon>
        <taxon>Actinomycetota</taxon>
        <taxon>Actinomycetes</taxon>
        <taxon>Mycobacteriales</taxon>
        <taxon>Mycobacteriaceae</taxon>
        <taxon>Mycolicibacterium</taxon>
    </lineage>
</organism>
<keyword evidence="3" id="KW-1185">Reference proteome</keyword>
<dbReference type="GO" id="GO:0006813">
    <property type="term" value="P:potassium ion transport"/>
    <property type="evidence" value="ECO:0007669"/>
    <property type="project" value="InterPro"/>
</dbReference>
<protein>
    <recommendedName>
        <fullName evidence="1">RCK N-terminal domain-containing protein</fullName>
    </recommendedName>
</protein>
<reference evidence="2 3" key="1">
    <citation type="journal article" date="2019" name="Emerg. Microbes Infect.">
        <title>Comprehensive subspecies identification of 175 nontuberculous mycobacteria species based on 7547 genomic profiles.</title>
        <authorList>
            <person name="Matsumoto Y."/>
            <person name="Kinjo T."/>
            <person name="Motooka D."/>
            <person name="Nabeya D."/>
            <person name="Jung N."/>
            <person name="Uechi K."/>
            <person name="Horii T."/>
            <person name="Iida T."/>
            <person name="Fujita J."/>
            <person name="Nakamura S."/>
        </authorList>
    </citation>
    <scope>NUCLEOTIDE SEQUENCE [LARGE SCALE GENOMIC DNA]</scope>
    <source>
        <strain evidence="2 3">JCM 6370</strain>
    </source>
</reference>
<dbReference type="EMBL" id="AP022599">
    <property type="protein sequence ID" value="BBY81498.1"/>
    <property type="molecule type" value="Genomic_DNA"/>
</dbReference>
<accession>A0A7I7UJ38</accession>
<dbReference type="AlphaFoldDB" id="A0A7I7UJ38"/>
<dbReference type="InterPro" id="IPR003148">
    <property type="entry name" value="RCK_N"/>
</dbReference>
<evidence type="ECO:0000259" key="1">
    <source>
        <dbReference type="Pfam" id="PF02254"/>
    </source>
</evidence>
<dbReference type="Pfam" id="PF02254">
    <property type="entry name" value="TrkA_N"/>
    <property type="match status" value="1"/>
</dbReference>
<gene>
    <name evidence="2" type="ORF">MPUL_26560</name>
</gene>
<name>A0A7I7UJ38_MYCPV</name>
<sequence length="60" mass="6647">MDFDPHQVRSNARQGVSAMFGSAEDIHVLDALPLHEANYVISAIPELESNREQGPKPPTY</sequence>
<dbReference type="Gene3D" id="3.40.50.720">
    <property type="entry name" value="NAD(P)-binding Rossmann-like Domain"/>
    <property type="match status" value="1"/>
</dbReference>
<evidence type="ECO:0000313" key="2">
    <source>
        <dbReference type="EMBL" id="BBY81498.1"/>
    </source>
</evidence>
<evidence type="ECO:0000313" key="3">
    <source>
        <dbReference type="Proteomes" id="UP000467252"/>
    </source>
</evidence>